<dbReference type="EMBL" id="BNAG01000002">
    <property type="protein sequence ID" value="GHE60830.1"/>
    <property type="molecule type" value="Genomic_DNA"/>
</dbReference>
<keyword evidence="2" id="KW-1185">Reference proteome</keyword>
<dbReference type="InterPro" id="IPR006439">
    <property type="entry name" value="HAD-SF_hydro_IA"/>
</dbReference>
<proteinExistence type="predicted"/>
<dbReference type="Gene3D" id="3.40.50.1000">
    <property type="entry name" value="HAD superfamily/HAD-like"/>
    <property type="match status" value="1"/>
</dbReference>
<dbReference type="InterPro" id="IPR023214">
    <property type="entry name" value="HAD_sf"/>
</dbReference>
<organism evidence="1 2">
    <name type="scientific">Roseivirga thermotolerans</name>
    <dbReference type="NCBI Taxonomy" id="1758176"/>
    <lineage>
        <taxon>Bacteria</taxon>
        <taxon>Pseudomonadati</taxon>
        <taxon>Bacteroidota</taxon>
        <taxon>Cytophagia</taxon>
        <taxon>Cytophagales</taxon>
        <taxon>Roseivirgaceae</taxon>
        <taxon>Roseivirga</taxon>
    </lineage>
</organism>
<accession>A0ABQ3I6I6</accession>
<reference evidence="2" key="1">
    <citation type="journal article" date="2019" name="Int. J. Syst. Evol. Microbiol.">
        <title>The Global Catalogue of Microorganisms (GCM) 10K type strain sequencing project: providing services to taxonomists for standard genome sequencing and annotation.</title>
        <authorList>
            <consortium name="The Broad Institute Genomics Platform"/>
            <consortium name="The Broad Institute Genome Sequencing Center for Infectious Disease"/>
            <person name="Wu L."/>
            <person name="Ma J."/>
        </authorList>
    </citation>
    <scope>NUCLEOTIDE SEQUENCE [LARGE SCALE GENOMIC DNA]</scope>
    <source>
        <strain evidence="2">CGMCC 1.15111</strain>
    </source>
</reference>
<dbReference type="InterPro" id="IPR050155">
    <property type="entry name" value="HAD-like_hydrolase_sf"/>
</dbReference>
<dbReference type="Pfam" id="PF13419">
    <property type="entry name" value="HAD_2"/>
    <property type="match status" value="1"/>
</dbReference>
<name>A0ABQ3I6I6_9BACT</name>
<dbReference type="RefSeq" id="WP_189629582.1">
    <property type="nucleotide sequence ID" value="NZ_BNAG01000002.1"/>
</dbReference>
<dbReference type="SFLD" id="SFLDS00003">
    <property type="entry name" value="Haloacid_Dehalogenase"/>
    <property type="match status" value="1"/>
</dbReference>
<dbReference type="SFLD" id="SFLDG01135">
    <property type="entry name" value="C1.5.6:_HAD__Beta-PGM__Phospha"/>
    <property type="match status" value="1"/>
</dbReference>
<sequence length="230" mass="25511">MIKENIKMAVFDMAGTTIDEQKTVYRSVGEALAEFGFEYSLETIVHKIGGMNKREGIALLMRESGEAITEEAVEVVFRLFKKNVEAAYESARGLKEMKGASALFSYLKSNHIKVVLDTGYHRSTADLLIDKMGWEDQDLIDFSVTSDEVEEGRPQPHMIRLAMEALGVENPQTIMKVGDTQSDIDEGRNAGCGIIVGISSDQYTREQLLSMGATHAIDQLSEIIQILEAQ</sequence>
<protein>
    <submittedName>
        <fullName evidence="1">Phosphatase</fullName>
    </submittedName>
</protein>
<dbReference type="Gene3D" id="1.10.150.240">
    <property type="entry name" value="Putative phosphatase, domain 2"/>
    <property type="match status" value="1"/>
</dbReference>
<evidence type="ECO:0000313" key="2">
    <source>
        <dbReference type="Proteomes" id="UP000658258"/>
    </source>
</evidence>
<dbReference type="PANTHER" id="PTHR43434:SF19">
    <property type="entry name" value="PHOSPHONOACETALDEHYDE HYDROLASE"/>
    <property type="match status" value="1"/>
</dbReference>
<dbReference type="InterPro" id="IPR041492">
    <property type="entry name" value="HAD_2"/>
</dbReference>
<evidence type="ECO:0000313" key="1">
    <source>
        <dbReference type="EMBL" id="GHE60830.1"/>
    </source>
</evidence>
<dbReference type="SUPFAM" id="SSF56784">
    <property type="entry name" value="HAD-like"/>
    <property type="match status" value="1"/>
</dbReference>
<dbReference type="InterPro" id="IPR036412">
    <property type="entry name" value="HAD-like_sf"/>
</dbReference>
<comment type="caution">
    <text evidence="1">The sequence shown here is derived from an EMBL/GenBank/DDBJ whole genome shotgun (WGS) entry which is preliminary data.</text>
</comment>
<dbReference type="InterPro" id="IPR023198">
    <property type="entry name" value="PGP-like_dom2"/>
</dbReference>
<dbReference type="Proteomes" id="UP000658258">
    <property type="component" value="Unassembled WGS sequence"/>
</dbReference>
<gene>
    <name evidence="1" type="ORF">GCM10011340_14670</name>
</gene>
<dbReference type="SFLD" id="SFLDG01129">
    <property type="entry name" value="C1.5:_HAD__Beta-PGM__Phosphata"/>
    <property type="match status" value="1"/>
</dbReference>
<dbReference type="NCBIfam" id="TIGR01549">
    <property type="entry name" value="HAD-SF-IA-v1"/>
    <property type="match status" value="1"/>
</dbReference>
<dbReference type="PANTHER" id="PTHR43434">
    <property type="entry name" value="PHOSPHOGLYCOLATE PHOSPHATASE"/>
    <property type="match status" value="1"/>
</dbReference>